<evidence type="ECO:0000256" key="2">
    <source>
        <dbReference type="SAM" id="Phobius"/>
    </source>
</evidence>
<sequence length="211" mass="24698">MFVSFSKNLGNGFRIGVGYNFNDKPSKRDNDREEFILKVLNEVKSLFQTMCRNINVSVVTFEFAIEQNCQIEITDILTENNSKKISEISDLFSKISELIEKIRFSKSLSTQAREKITDFVFESKKIISTLEYENNLEERLILLLSEKLQKKENEIKKMIKKSQKNKTKKKKMGCLTYIIIFFIVMFFISLITNEDKTNNPKNSSKIEKKTK</sequence>
<protein>
    <submittedName>
        <fullName evidence="3">Uncharacterized protein</fullName>
    </submittedName>
</protein>
<name>A0A5T1QQL6_CAMJU</name>
<dbReference type="EMBL" id="AACNXV010000017">
    <property type="protein sequence ID" value="EAL4005193.1"/>
    <property type="molecule type" value="Genomic_DNA"/>
</dbReference>
<evidence type="ECO:0000256" key="1">
    <source>
        <dbReference type="SAM" id="Coils"/>
    </source>
</evidence>
<keyword evidence="2" id="KW-1133">Transmembrane helix</keyword>
<organism evidence="3">
    <name type="scientific">Campylobacter jejuni</name>
    <dbReference type="NCBI Taxonomy" id="197"/>
    <lineage>
        <taxon>Bacteria</taxon>
        <taxon>Pseudomonadati</taxon>
        <taxon>Campylobacterota</taxon>
        <taxon>Epsilonproteobacteria</taxon>
        <taxon>Campylobacterales</taxon>
        <taxon>Campylobacteraceae</taxon>
        <taxon>Campylobacter</taxon>
    </lineage>
</organism>
<keyword evidence="2" id="KW-0812">Transmembrane</keyword>
<keyword evidence="1" id="KW-0175">Coiled coil</keyword>
<feature type="coiled-coil region" evidence="1">
    <location>
        <begin position="134"/>
        <end position="168"/>
    </location>
</feature>
<proteinExistence type="predicted"/>
<reference evidence="3" key="1">
    <citation type="submission" date="2018-07" db="EMBL/GenBank/DDBJ databases">
        <authorList>
            <consortium name="GenomeTrakr network: Whole genome sequencing for foodborne pathogen traceback"/>
        </authorList>
    </citation>
    <scope>NUCLEOTIDE SEQUENCE</scope>
    <source>
        <strain evidence="3">NMSU-00307</strain>
    </source>
</reference>
<evidence type="ECO:0000313" key="3">
    <source>
        <dbReference type="EMBL" id="EAL4005193.1"/>
    </source>
</evidence>
<feature type="transmembrane region" description="Helical" evidence="2">
    <location>
        <begin position="174"/>
        <end position="192"/>
    </location>
</feature>
<dbReference type="AlphaFoldDB" id="A0A5T1QQL6"/>
<gene>
    <name evidence="3" type="ORF">DVQ68_08610</name>
</gene>
<comment type="caution">
    <text evidence="3">The sequence shown here is derived from an EMBL/GenBank/DDBJ whole genome shotgun (WGS) entry which is preliminary data.</text>
</comment>
<accession>A0A5T1QQL6</accession>
<keyword evidence="2" id="KW-0472">Membrane</keyword>